<dbReference type="InterPro" id="IPR025948">
    <property type="entry name" value="HTH-like_dom"/>
</dbReference>
<dbReference type="KEGG" id="fll:EI427_23730"/>
<evidence type="ECO:0000313" key="2">
    <source>
        <dbReference type="EMBL" id="AZQ65590.1"/>
    </source>
</evidence>
<dbReference type="OrthoDB" id="936265at2"/>
<dbReference type="InterPro" id="IPR048020">
    <property type="entry name" value="Transpos_IS3"/>
</dbReference>
<name>A0A3Q9FTF9_9BACT</name>
<dbReference type="Pfam" id="PF13276">
    <property type="entry name" value="HTH_21"/>
    <property type="match status" value="1"/>
</dbReference>
<dbReference type="InterPro" id="IPR036397">
    <property type="entry name" value="RNaseH_sf"/>
</dbReference>
<feature type="domain" description="Integrase catalytic" evidence="1">
    <location>
        <begin position="215"/>
        <end position="389"/>
    </location>
</feature>
<dbReference type="InterPro" id="IPR009057">
    <property type="entry name" value="Homeodomain-like_sf"/>
</dbReference>
<dbReference type="PANTHER" id="PTHR46889:SF4">
    <property type="entry name" value="TRANSPOSASE INSO FOR INSERTION SEQUENCE ELEMENT IS911B-RELATED"/>
    <property type="match status" value="1"/>
</dbReference>
<protein>
    <submittedName>
        <fullName evidence="2">IS3 family transposase</fullName>
    </submittedName>
</protein>
<keyword evidence="3" id="KW-1185">Reference proteome</keyword>
<dbReference type="Proteomes" id="UP000267268">
    <property type="component" value="Chromosome 2"/>
</dbReference>
<accession>A0A3Q9FTF9</accession>
<sequence length="396" mass="46750">MMSKYDQEFKEMILSLIASGQTVSQLAKDYQIDKSTINVWRRKAKSPEGLHGKKQLTAEEAEIKLLRKALKEVQLERDIFKKGSEHFLQKRLNKYLFIEEHIRQYSIEKMCQYLSISRNAYYQWKKKGQSISPSAQKTMTLKERIQCIYAGSKQVYGSYRIQKQLAKEAIYVSRSYVGRLMTEMSLRSILKRKFVVTTDSSHSYKVADNHLKRSFTVDELGIRWVSDITYIRVNDSWAYLTTMIDLADRQVVGWSVSEDMTTENTVLKAWIHARNRREIKDDFILHSDRGVQYASNIISSLFLRLPSAKQSMSRKDLRLRGENVVFGYNIFVAESFFKSIKYECLYRFKFENLSQLNNTVNEYIYWYNHKRLHSSLDYLTPKEKEYQIKFNNKVAA</sequence>
<dbReference type="Pfam" id="PF00665">
    <property type="entry name" value="rve"/>
    <property type="match status" value="1"/>
</dbReference>
<dbReference type="Gene3D" id="1.10.10.60">
    <property type="entry name" value="Homeodomain-like"/>
    <property type="match status" value="1"/>
</dbReference>
<dbReference type="InterPro" id="IPR012337">
    <property type="entry name" value="RNaseH-like_sf"/>
</dbReference>
<gene>
    <name evidence="2" type="ORF">EI427_23730</name>
</gene>
<dbReference type="SUPFAM" id="SSF46689">
    <property type="entry name" value="Homeodomain-like"/>
    <property type="match status" value="1"/>
</dbReference>
<proteinExistence type="predicted"/>
<dbReference type="NCBIfam" id="NF033516">
    <property type="entry name" value="transpos_IS3"/>
    <property type="match status" value="1"/>
</dbReference>
<dbReference type="Gene3D" id="3.30.420.10">
    <property type="entry name" value="Ribonuclease H-like superfamily/Ribonuclease H"/>
    <property type="match status" value="1"/>
</dbReference>
<dbReference type="AlphaFoldDB" id="A0A3Q9FTF9"/>
<dbReference type="PANTHER" id="PTHR46889">
    <property type="entry name" value="TRANSPOSASE INSF FOR INSERTION SEQUENCE IS3B-RELATED"/>
    <property type="match status" value="1"/>
</dbReference>
<dbReference type="PROSITE" id="PS50994">
    <property type="entry name" value="INTEGRASE"/>
    <property type="match status" value="1"/>
</dbReference>
<dbReference type="GO" id="GO:0006313">
    <property type="term" value="P:DNA transposition"/>
    <property type="evidence" value="ECO:0007669"/>
    <property type="project" value="InterPro"/>
</dbReference>
<dbReference type="InterPro" id="IPR050900">
    <property type="entry name" value="Transposase_IS3/IS150/IS904"/>
</dbReference>
<evidence type="ECO:0000313" key="3">
    <source>
        <dbReference type="Proteomes" id="UP000267268"/>
    </source>
</evidence>
<dbReference type="Pfam" id="PF01527">
    <property type="entry name" value="HTH_Tnp_1"/>
    <property type="match status" value="1"/>
</dbReference>
<dbReference type="SUPFAM" id="SSF53098">
    <property type="entry name" value="Ribonuclease H-like"/>
    <property type="match status" value="1"/>
</dbReference>
<organism evidence="2 3">
    <name type="scientific">Flammeovirga pectinis</name>
    <dbReference type="NCBI Taxonomy" id="2494373"/>
    <lineage>
        <taxon>Bacteria</taxon>
        <taxon>Pseudomonadati</taxon>
        <taxon>Bacteroidota</taxon>
        <taxon>Cytophagia</taxon>
        <taxon>Cytophagales</taxon>
        <taxon>Flammeovirgaceae</taxon>
        <taxon>Flammeovirga</taxon>
    </lineage>
</organism>
<evidence type="ECO:0000259" key="1">
    <source>
        <dbReference type="PROSITE" id="PS50994"/>
    </source>
</evidence>
<reference evidence="2 3" key="1">
    <citation type="submission" date="2018-12" db="EMBL/GenBank/DDBJ databases">
        <title>Flammeovirga pectinis sp. nov., isolated from the gut of the Korean scallop, Patinopecten yessoensis.</title>
        <authorList>
            <person name="Bae J.-W."/>
            <person name="Jeong Y.-S."/>
            <person name="Kang W."/>
        </authorList>
    </citation>
    <scope>NUCLEOTIDE SEQUENCE [LARGE SCALE GENOMIC DNA]</scope>
    <source>
        <strain evidence="2 3">L12M1</strain>
    </source>
</reference>
<dbReference type="GO" id="GO:0015074">
    <property type="term" value="P:DNA integration"/>
    <property type="evidence" value="ECO:0007669"/>
    <property type="project" value="InterPro"/>
</dbReference>
<dbReference type="GO" id="GO:0003677">
    <property type="term" value="F:DNA binding"/>
    <property type="evidence" value="ECO:0007669"/>
    <property type="project" value="InterPro"/>
</dbReference>
<dbReference type="InterPro" id="IPR001584">
    <property type="entry name" value="Integrase_cat-core"/>
</dbReference>
<dbReference type="InterPro" id="IPR002514">
    <property type="entry name" value="Transposase_8"/>
</dbReference>
<dbReference type="Pfam" id="PF13333">
    <property type="entry name" value="rve_2"/>
    <property type="match status" value="1"/>
</dbReference>
<dbReference type="GO" id="GO:0004803">
    <property type="term" value="F:transposase activity"/>
    <property type="evidence" value="ECO:0007669"/>
    <property type="project" value="InterPro"/>
</dbReference>
<dbReference type="RefSeq" id="WP_126620447.1">
    <property type="nucleotide sequence ID" value="NZ_CP034563.1"/>
</dbReference>
<dbReference type="EMBL" id="CP034563">
    <property type="protein sequence ID" value="AZQ65590.1"/>
    <property type="molecule type" value="Genomic_DNA"/>
</dbReference>